<evidence type="ECO:0000313" key="3">
    <source>
        <dbReference type="Proteomes" id="UP001276659"/>
    </source>
</evidence>
<name>A0AAE0DI39_9LECA</name>
<dbReference type="EMBL" id="JASNWA010000008">
    <property type="protein sequence ID" value="KAK3171102.1"/>
    <property type="molecule type" value="Genomic_DNA"/>
</dbReference>
<protein>
    <submittedName>
        <fullName evidence="2">Uncharacterized protein</fullName>
    </submittedName>
</protein>
<proteinExistence type="predicted"/>
<evidence type="ECO:0000313" key="2">
    <source>
        <dbReference type="EMBL" id="KAK3171102.1"/>
    </source>
</evidence>
<comment type="caution">
    <text evidence="2">The sequence shown here is derived from an EMBL/GenBank/DDBJ whole genome shotgun (WGS) entry which is preliminary data.</text>
</comment>
<reference evidence="2" key="1">
    <citation type="submission" date="2022-11" db="EMBL/GenBank/DDBJ databases">
        <title>Chromosomal genome sequence assembly and mating type (MAT) locus characterization of the leprose asexual lichenized fungus Lepraria neglecta (Nyl.) Erichsen.</title>
        <authorList>
            <person name="Allen J.L."/>
            <person name="Pfeffer B."/>
        </authorList>
    </citation>
    <scope>NUCLEOTIDE SEQUENCE</scope>
    <source>
        <strain evidence="2">Allen 5258</strain>
    </source>
</reference>
<feature type="chain" id="PRO_5042224943" evidence="1">
    <location>
        <begin position="21"/>
        <end position="105"/>
    </location>
</feature>
<dbReference type="AlphaFoldDB" id="A0AAE0DI39"/>
<keyword evidence="3" id="KW-1185">Reference proteome</keyword>
<keyword evidence="1" id="KW-0732">Signal</keyword>
<dbReference type="Proteomes" id="UP001276659">
    <property type="component" value="Unassembled WGS sequence"/>
</dbReference>
<organism evidence="2 3">
    <name type="scientific">Lepraria neglecta</name>
    <dbReference type="NCBI Taxonomy" id="209136"/>
    <lineage>
        <taxon>Eukaryota</taxon>
        <taxon>Fungi</taxon>
        <taxon>Dikarya</taxon>
        <taxon>Ascomycota</taxon>
        <taxon>Pezizomycotina</taxon>
        <taxon>Lecanoromycetes</taxon>
        <taxon>OSLEUM clade</taxon>
        <taxon>Lecanoromycetidae</taxon>
        <taxon>Lecanorales</taxon>
        <taxon>Lecanorineae</taxon>
        <taxon>Stereocaulaceae</taxon>
        <taxon>Lepraria</taxon>
    </lineage>
</organism>
<sequence length="105" mass="11809">MKFFPTTTLLLFAPITPLYALREVHTAACAFITKEHNKLLHTPQAPTTTFDKDREALLDKFILQVRMDEYVAWIGTCGDCPLLRTSIKELGYVLEEAGCTSESAE</sequence>
<feature type="signal peptide" evidence="1">
    <location>
        <begin position="1"/>
        <end position="20"/>
    </location>
</feature>
<accession>A0AAE0DI39</accession>
<gene>
    <name evidence="2" type="ORF">OEA41_003186</name>
</gene>
<evidence type="ECO:0000256" key="1">
    <source>
        <dbReference type="SAM" id="SignalP"/>
    </source>
</evidence>